<keyword evidence="4" id="KW-1185">Reference proteome</keyword>
<proteinExistence type="predicted"/>
<dbReference type="EMBL" id="BMHB01000001">
    <property type="protein sequence ID" value="GGI11020.1"/>
    <property type="molecule type" value="Genomic_DNA"/>
</dbReference>
<dbReference type="GO" id="GO:0009253">
    <property type="term" value="P:peptidoglycan catabolic process"/>
    <property type="evidence" value="ECO:0007669"/>
    <property type="project" value="InterPro"/>
</dbReference>
<evidence type="ECO:0000313" key="3">
    <source>
        <dbReference type="EMBL" id="GGI11020.1"/>
    </source>
</evidence>
<reference evidence="4" key="1">
    <citation type="journal article" date="2019" name="Int. J. Syst. Evol. Microbiol.">
        <title>The Global Catalogue of Microorganisms (GCM) 10K type strain sequencing project: providing services to taxonomists for standard genome sequencing and annotation.</title>
        <authorList>
            <consortium name="The Broad Institute Genomics Platform"/>
            <consortium name="The Broad Institute Genome Sequencing Center for Infectious Disease"/>
            <person name="Wu L."/>
            <person name="Ma J."/>
        </authorList>
    </citation>
    <scope>NUCLEOTIDE SEQUENCE [LARGE SCALE GENOMIC DNA]</scope>
    <source>
        <strain evidence="4">CGMCC 1.14993</strain>
    </source>
</reference>
<name>A0A8J3ACV4_9BACI</name>
<accession>A0A8J3ACV4</accession>
<gene>
    <name evidence="3" type="ORF">GCM10007380_05730</name>
</gene>
<dbReference type="Pfam" id="PF01520">
    <property type="entry name" value="Amidase_3"/>
    <property type="match status" value="1"/>
</dbReference>
<feature type="domain" description="MurNAc-LAA" evidence="2">
    <location>
        <begin position="114"/>
        <end position="234"/>
    </location>
</feature>
<protein>
    <recommendedName>
        <fullName evidence="2">MurNAc-LAA domain-containing protein</fullName>
    </recommendedName>
</protein>
<evidence type="ECO:0000313" key="4">
    <source>
        <dbReference type="Proteomes" id="UP000626244"/>
    </source>
</evidence>
<dbReference type="InterPro" id="IPR050695">
    <property type="entry name" value="N-acetylmuramoyl_amidase_3"/>
</dbReference>
<dbReference type="SMART" id="SM00646">
    <property type="entry name" value="Ami_3"/>
    <property type="match status" value="1"/>
</dbReference>
<dbReference type="Gene3D" id="3.40.630.40">
    <property type="entry name" value="Zn-dependent exopeptidases"/>
    <property type="match status" value="1"/>
</dbReference>
<evidence type="ECO:0000259" key="2">
    <source>
        <dbReference type="SMART" id="SM00646"/>
    </source>
</evidence>
<sequence>MKKIILFASVIGMVGTIFLQSTEAITKPEPQKTICIDAGHQKKQNLQTEPVAPGSKVKKAKVSAGTRGVATKKYEYELNLEVALQLQKALEKKNYKVIMTRMKHDVNLSNIDRATICNNAKSALSIRIHADGSTNKNTQGLSLLYPSGTSTKSINKVSESIAKTLLTESILTTKAKKGYGDGLLPRSDLTGFNWSKTPVVLIEMGFMSNSTEDKRLSTKSYQQSIVNGLVNGIVKSVQ</sequence>
<dbReference type="PANTHER" id="PTHR30404">
    <property type="entry name" value="N-ACETYLMURAMOYL-L-ALANINE AMIDASE"/>
    <property type="match status" value="1"/>
</dbReference>
<dbReference type="Proteomes" id="UP000626244">
    <property type="component" value="Unassembled WGS sequence"/>
</dbReference>
<comment type="caution">
    <text evidence="3">The sequence shown here is derived from an EMBL/GenBank/DDBJ whole genome shotgun (WGS) entry which is preliminary data.</text>
</comment>
<dbReference type="GO" id="GO:0008745">
    <property type="term" value="F:N-acetylmuramoyl-L-alanine amidase activity"/>
    <property type="evidence" value="ECO:0007669"/>
    <property type="project" value="InterPro"/>
</dbReference>
<dbReference type="InterPro" id="IPR002508">
    <property type="entry name" value="MurNAc-LAA_cat"/>
</dbReference>
<dbReference type="AlphaFoldDB" id="A0A8J3ACV4"/>
<dbReference type="SUPFAM" id="SSF53187">
    <property type="entry name" value="Zn-dependent exopeptidases"/>
    <property type="match status" value="1"/>
</dbReference>
<dbReference type="GO" id="GO:0030288">
    <property type="term" value="C:outer membrane-bounded periplasmic space"/>
    <property type="evidence" value="ECO:0007669"/>
    <property type="project" value="TreeGrafter"/>
</dbReference>
<organism evidence="3 4">
    <name type="scientific">Gottfriedia solisilvae</name>
    <dbReference type="NCBI Taxonomy" id="1516104"/>
    <lineage>
        <taxon>Bacteria</taxon>
        <taxon>Bacillati</taxon>
        <taxon>Bacillota</taxon>
        <taxon>Bacilli</taxon>
        <taxon>Bacillales</taxon>
        <taxon>Bacillaceae</taxon>
        <taxon>Gottfriedia</taxon>
    </lineage>
</organism>
<evidence type="ECO:0000256" key="1">
    <source>
        <dbReference type="ARBA" id="ARBA00022801"/>
    </source>
</evidence>
<dbReference type="CDD" id="cd02696">
    <property type="entry name" value="MurNAc-LAA"/>
    <property type="match status" value="1"/>
</dbReference>
<dbReference type="PANTHER" id="PTHR30404:SF0">
    <property type="entry name" value="N-ACETYLMURAMOYL-L-ALANINE AMIDASE AMIC"/>
    <property type="match status" value="1"/>
</dbReference>
<keyword evidence="1" id="KW-0378">Hydrolase</keyword>